<reference evidence="1" key="2">
    <citation type="journal article" date="2022" name="New Phytol.">
        <title>Evolutionary transition to the ectomycorrhizal habit in the genomes of a hyperdiverse lineage of mushroom-forming fungi.</title>
        <authorList>
            <person name="Looney B."/>
            <person name="Miyauchi S."/>
            <person name="Morin E."/>
            <person name="Drula E."/>
            <person name="Courty P.E."/>
            <person name="Kohler A."/>
            <person name="Kuo A."/>
            <person name="LaButti K."/>
            <person name="Pangilinan J."/>
            <person name="Lipzen A."/>
            <person name="Riley R."/>
            <person name="Andreopoulos W."/>
            <person name="He G."/>
            <person name="Johnson J."/>
            <person name="Nolan M."/>
            <person name="Tritt A."/>
            <person name="Barry K.W."/>
            <person name="Grigoriev I.V."/>
            <person name="Nagy L.G."/>
            <person name="Hibbett D."/>
            <person name="Henrissat B."/>
            <person name="Matheny P.B."/>
            <person name="Labbe J."/>
            <person name="Martin F.M."/>
        </authorList>
    </citation>
    <scope>NUCLEOTIDE SEQUENCE</scope>
    <source>
        <strain evidence="1">FP105234-sp</strain>
    </source>
</reference>
<sequence length="169" mass="18371">MPLSFCFCIHRACFRDQASASRPCRHKPSLPAHTRVPGLLSRRRNLPTLKGICCNARALSPLANGSLSRRELVFPSARTRAADAGDAARQLRAPCGAGPTLLSYCLAYRTRTKQGMSVDQRRPVRARPSSGERGDSPAHCSVHKAAAVFRAALLRLVHPSQSVSRHAPL</sequence>
<evidence type="ECO:0000313" key="1">
    <source>
        <dbReference type="EMBL" id="KAI0052482.1"/>
    </source>
</evidence>
<organism evidence="1 2">
    <name type="scientific">Auriscalpium vulgare</name>
    <dbReference type="NCBI Taxonomy" id="40419"/>
    <lineage>
        <taxon>Eukaryota</taxon>
        <taxon>Fungi</taxon>
        <taxon>Dikarya</taxon>
        <taxon>Basidiomycota</taxon>
        <taxon>Agaricomycotina</taxon>
        <taxon>Agaricomycetes</taxon>
        <taxon>Russulales</taxon>
        <taxon>Auriscalpiaceae</taxon>
        <taxon>Auriscalpium</taxon>
    </lineage>
</organism>
<reference evidence="1" key="1">
    <citation type="submission" date="2021-02" db="EMBL/GenBank/DDBJ databases">
        <authorList>
            <consortium name="DOE Joint Genome Institute"/>
            <person name="Ahrendt S."/>
            <person name="Looney B.P."/>
            <person name="Miyauchi S."/>
            <person name="Morin E."/>
            <person name="Drula E."/>
            <person name="Courty P.E."/>
            <person name="Chicoki N."/>
            <person name="Fauchery L."/>
            <person name="Kohler A."/>
            <person name="Kuo A."/>
            <person name="Labutti K."/>
            <person name="Pangilinan J."/>
            <person name="Lipzen A."/>
            <person name="Riley R."/>
            <person name="Andreopoulos W."/>
            <person name="He G."/>
            <person name="Johnson J."/>
            <person name="Barry K.W."/>
            <person name="Grigoriev I.V."/>
            <person name="Nagy L."/>
            <person name="Hibbett D."/>
            <person name="Henrissat B."/>
            <person name="Matheny P.B."/>
            <person name="Labbe J."/>
            <person name="Martin F."/>
        </authorList>
    </citation>
    <scope>NUCLEOTIDE SEQUENCE</scope>
    <source>
        <strain evidence="1">FP105234-sp</strain>
    </source>
</reference>
<proteinExistence type="predicted"/>
<dbReference type="EMBL" id="MU275845">
    <property type="protein sequence ID" value="KAI0052482.1"/>
    <property type="molecule type" value="Genomic_DNA"/>
</dbReference>
<gene>
    <name evidence="1" type="ORF">FA95DRAFT_1326325</name>
</gene>
<accession>A0ACB8S8L7</accession>
<dbReference type="Proteomes" id="UP000814033">
    <property type="component" value="Unassembled WGS sequence"/>
</dbReference>
<keyword evidence="2" id="KW-1185">Reference proteome</keyword>
<evidence type="ECO:0000313" key="2">
    <source>
        <dbReference type="Proteomes" id="UP000814033"/>
    </source>
</evidence>
<name>A0ACB8S8L7_9AGAM</name>
<protein>
    <submittedName>
        <fullName evidence="1">Uncharacterized protein</fullName>
    </submittedName>
</protein>
<comment type="caution">
    <text evidence="1">The sequence shown here is derived from an EMBL/GenBank/DDBJ whole genome shotgun (WGS) entry which is preliminary data.</text>
</comment>